<organism evidence="1 2">
    <name type="scientific">Mycetomoellerius zeteki</name>
    <dbReference type="NCBI Taxonomy" id="64791"/>
    <lineage>
        <taxon>Eukaryota</taxon>
        <taxon>Metazoa</taxon>
        <taxon>Ecdysozoa</taxon>
        <taxon>Arthropoda</taxon>
        <taxon>Hexapoda</taxon>
        <taxon>Insecta</taxon>
        <taxon>Pterygota</taxon>
        <taxon>Neoptera</taxon>
        <taxon>Endopterygota</taxon>
        <taxon>Hymenoptera</taxon>
        <taxon>Apocrita</taxon>
        <taxon>Aculeata</taxon>
        <taxon>Formicoidea</taxon>
        <taxon>Formicidae</taxon>
        <taxon>Myrmicinae</taxon>
        <taxon>Mycetomoellerius</taxon>
    </lineage>
</organism>
<sequence>KTFNYTFLDERNSDRTEDSDKIHQQIIGLLSRKRTKKYLNVKSYFTVLNTLGIKISKCRRKMSGSFNIKIQHLEKCFNRLNCSVANIEDYFVQYSLEHHLTLLKLYYLILLDHILNRIIPILVSDNISLMFCTMVETDDSLLPGTSEIRKSPDQ</sequence>
<reference evidence="1 2" key="1">
    <citation type="submission" date="2015-09" db="EMBL/GenBank/DDBJ databases">
        <title>Trachymyrmex zeteki WGS genome.</title>
        <authorList>
            <person name="Nygaard S."/>
            <person name="Hu H."/>
            <person name="Boomsma J."/>
            <person name="Zhang G."/>
        </authorList>
    </citation>
    <scope>NUCLEOTIDE SEQUENCE [LARGE SCALE GENOMIC DNA]</scope>
    <source>
        <strain evidence="1">Tzet28-1</strain>
        <tissue evidence="1">Whole body</tissue>
    </source>
</reference>
<accession>A0A151X7W9</accession>
<protein>
    <submittedName>
        <fullName evidence="1">Uncharacterized protein</fullName>
    </submittedName>
</protein>
<dbReference type="Proteomes" id="UP000075809">
    <property type="component" value="Unassembled WGS sequence"/>
</dbReference>
<keyword evidence="2" id="KW-1185">Reference proteome</keyword>
<feature type="non-terminal residue" evidence="1">
    <location>
        <position position="1"/>
    </location>
</feature>
<name>A0A151X7W9_9HYME</name>
<evidence type="ECO:0000313" key="2">
    <source>
        <dbReference type="Proteomes" id="UP000075809"/>
    </source>
</evidence>
<evidence type="ECO:0000313" key="1">
    <source>
        <dbReference type="EMBL" id="KYQ56471.1"/>
    </source>
</evidence>
<proteinExistence type="predicted"/>
<dbReference type="AlphaFoldDB" id="A0A151X7W9"/>
<dbReference type="EMBL" id="KQ982431">
    <property type="protein sequence ID" value="KYQ56471.1"/>
    <property type="molecule type" value="Genomic_DNA"/>
</dbReference>
<gene>
    <name evidence="1" type="ORF">ALC60_04548</name>
</gene>